<dbReference type="InterPro" id="IPR039755">
    <property type="entry name" value="TBC1D23"/>
</dbReference>
<dbReference type="EMBL" id="CAXAMN010027250">
    <property type="protein sequence ID" value="CAK9109552.1"/>
    <property type="molecule type" value="Genomic_DNA"/>
</dbReference>
<evidence type="ECO:0000313" key="3">
    <source>
        <dbReference type="EMBL" id="CAK9109552.1"/>
    </source>
</evidence>
<evidence type="ECO:0000313" key="4">
    <source>
        <dbReference type="Proteomes" id="UP001642484"/>
    </source>
</evidence>
<feature type="domain" description="Rab-GAP TBC" evidence="2">
    <location>
        <begin position="32"/>
        <end position="206"/>
    </location>
</feature>
<dbReference type="PANTHER" id="PTHR13297:SF5">
    <property type="entry name" value="TBC1 DOMAIN FAMILY MEMBER 23"/>
    <property type="match status" value="1"/>
</dbReference>
<comment type="caution">
    <text evidence="3">The sequence shown here is derived from an EMBL/GenBank/DDBJ whole genome shotgun (WGS) entry which is preliminary data.</text>
</comment>
<feature type="region of interest" description="Disordered" evidence="1">
    <location>
        <begin position="878"/>
        <end position="897"/>
    </location>
</feature>
<dbReference type="Proteomes" id="UP001642484">
    <property type="component" value="Unassembled WGS sequence"/>
</dbReference>
<dbReference type="InterPro" id="IPR000195">
    <property type="entry name" value="Rab-GAP-TBC_dom"/>
</dbReference>
<evidence type="ECO:0000259" key="2">
    <source>
        <dbReference type="PROSITE" id="PS50086"/>
    </source>
</evidence>
<name>A0ABP0SB22_9DINO</name>
<organism evidence="3 4">
    <name type="scientific">Durusdinium trenchii</name>
    <dbReference type="NCBI Taxonomy" id="1381693"/>
    <lineage>
        <taxon>Eukaryota</taxon>
        <taxon>Sar</taxon>
        <taxon>Alveolata</taxon>
        <taxon>Dinophyceae</taxon>
        <taxon>Suessiales</taxon>
        <taxon>Symbiodiniaceae</taxon>
        <taxon>Durusdinium</taxon>
    </lineage>
</organism>
<feature type="compositionally biased region" description="Basic and acidic residues" evidence="1">
    <location>
        <begin position="961"/>
        <end position="1000"/>
    </location>
</feature>
<sequence>MQQARDGYDFPTETRAQIGGRLHFWWQRLLGSTGVSRCFSSWKVALNEPNQRVIRADCERTKADMEYFRQPHVRDKMEAMLTCWCQTQQTKYKQGLNEVLAPFLYLQLQLDPDDAAVTDDEVFDLFSAFVQDYAPFFSSEEFVPLQCAFIFFRRLLLYHCPRVQNFFLEKGVTPDMFCMPWFLTLFASKMPMRLTLQLWDHLLARGEPHFFMFLALAVVAKAEKTILAAERSTLPEILTSLGISSLTEMESHRMFAEELVMMTPATFISRVRRIVLKAEKKEVQQLERLEKEGVFFIFPEEVVGHCYPPRPGEALKPWQPTASCTWRLLLLDLRPAPEFEAMRLPAAVHFDAAARFPQEASLGQRGSPTSALCPVRLLQESYSLTFWTRCVASDRLAVACAKAYKGGDANANKVALCEVVPARIRRLECKQCQHERASKKRVLDGNMRGDEQRKLEQAKAVFATNAVKYHVNKLRALDWARQHGQAVKYAIAKDTISSRALQEKPDLGKDKVTWLQRHDQDCGGLYGVLPLCIGMPVTATDHLDRRRGILKGCPGTVVGWSWHEAAGGSTTQIWNQLPTKSEWRAQGLATDNVFPVTLQRQAWHLDKGRKRPMLRVVRRQFPLAPGFATTAHAAQGQTYAEGAVTDMQIGEGGDPLTAYIAVTRVKDRHGLHIYRPFDAAPYQKGRSVGRALLLQAWRGESIDWATLRMRHREEEVCRECHESKPRSGYSAGQWKRDADARVCRECVRNYAANNTPWQCNSCKAWKHEDAFARMYARPQCTFYRVCQTCEAQKRCYKCGTAKPESAFGAAAWKGRHADRRVCRDCAMKVKGAWRCAVCTERKARNDFSAWSRQRAAPQDGTQRCNACVLSAAKRAAAQRANNRRARRRGRPARADARVYSCHGQRLPRSVAHRAIRRLAATRTKVTEEKRQQVIGLVREEIADRVRQKQAEDEVLFPRAQEPNRREERQMAQSKTEIEAESKTARRYAGHCESRKEDKRSAGKVLTSTELGLRHISVASGGFEVSRAPHHTSNCKLSLTPPAACLDMKAVLKFAQKHHYDIVQQERWKPPIGALDGVLRQD</sequence>
<proteinExistence type="predicted"/>
<dbReference type="Pfam" id="PF00566">
    <property type="entry name" value="RabGAP-TBC"/>
    <property type="match status" value="1"/>
</dbReference>
<dbReference type="SUPFAM" id="SSF47923">
    <property type="entry name" value="Ypt/Rab-GAP domain of gyp1p"/>
    <property type="match status" value="2"/>
</dbReference>
<gene>
    <name evidence="3" type="ORF">CCMP2556_LOCUS50974</name>
</gene>
<dbReference type="SMART" id="SM00164">
    <property type="entry name" value="TBC"/>
    <property type="match status" value="1"/>
</dbReference>
<dbReference type="Gene3D" id="1.10.8.270">
    <property type="entry name" value="putative rabgap domain of human tbc1 domain family member 14 like domains"/>
    <property type="match status" value="1"/>
</dbReference>
<feature type="compositionally biased region" description="Basic residues" evidence="1">
    <location>
        <begin position="881"/>
        <end position="891"/>
    </location>
</feature>
<accession>A0ABP0SB22</accession>
<dbReference type="SUPFAM" id="SSF52540">
    <property type="entry name" value="P-loop containing nucleoside triphosphate hydrolases"/>
    <property type="match status" value="1"/>
</dbReference>
<dbReference type="PANTHER" id="PTHR13297">
    <property type="entry name" value="TBC1 DOMAIN FAMILY MEMBER 23-RELATED"/>
    <property type="match status" value="1"/>
</dbReference>
<feature type="region of interest" description="Disordered" evidence="1">
    <location>
        <begin position="961"/>
        <end position="1002"/>
    </location>
</feature>
<reference evidence="3 4" key="1">
    <citation type="submission" date="2024-02" db="EMBL/GenBank/DDBJ databases">
        <authorList>
            <person name="Chen Y."/>
            <person name="Shah S."/>
            <person name="Dougan E. K."/>
            <person name="Thang M."/>
            <person name="Chan C."/>
        </authorList>
    </citation>
    <scope>NUCLEOTIDE SEQUENCE [LARGE SCALE GENOMIC DNA]</scope>
</reference>
<evidence type="ECO:0000256" key="1">
    <source>
        <dbReference type="SAM" id="MobiDB-lite"/>
    </source>
</evidence>
<dbReference type="InterPro" id="IPR027417">
    <property type="entry name" value="P-loop_NTPase"/>
</dbReference>
<dbReference type="InterPro" id="IPR035969">
    <property type="entry name" value="Rab-GAP_TBC_sf"/>
</dbReference>
<keyword evidence="4" id="KW-1185">Reference proteome</keyword>
<protein>
    <recommendedName>
        <fullName evidence="2">Rab-GAP TBC domain-containing protein</fullName>
    </recommendedName>
</protein>
<dbReference type="Gene3D" id="1.10.472.80">
    <property type="entry name" value="Ypt/Rab-GAP domain of gyp1p, domain 3"/>
    <property type="match status" value="1"/>
</dbReference>
<dbReference type="PROSITE" id="PS50086">
    <property type="entry name" value="TBC_RABGAP"/>
    <property type="match status" value="1"/>
</dbReference>